<dbReference type="Proteomes" id="UP000316292">
    <property type="component" value="Unassembled WGS sequence"/>
</dbReference>
<reference evidence="3 4" key="1">
    <citation type="journal article" date="2019" name="Nat. Microbiol.">
        <title>Mediterranean grassland soil C-N compound turnover is dependent on rainfall and depth, and is mediated by genomically divergent microorganisms.</title>
        <authorList>
            <person name="Diamond S."/>
            <person name="Andeer P.F."/>
            <person name="Li Z."/>
            <person name="Crits-Christoph A."/>
            <person name="Burstein D."/>
            <person name="Anantharaman K."/>
            <person name="Lane K.R."/>
            <person name="Thomas B.C."/>
            <person name="Pan C."/>
            <person name="Northen T.R."/>
            <person name="Banfield J.F."/>
        </authorList>
    </citation>
    <scope>NUCLEOTIDE SEQUENCE [LARGE SCALE GENOMIC DNA]</scope>
    <source>
        <strain evidence="3">WS_1</strain>
    </source>
</reference>
<evidence type="ECO:0000313" key="4">
    <source>
        <dbReference type="Proteomes" id="UP000316292"/>
    </source>
</evidence>
<dbReference type="SUPFAM" id="SSF82171">
    <property type="entry name" value="DPP6 N-terminal domain-like"/>
    <property type="match status" value="1"/>
</dbReference>
<protein>
    <recommendedName>
        <fullName evidence="5">Dipeptidylpeptidase IV N-terminal domain-containing protein</fullName>
    </recommendedName>
</protein>
<feature type="signal peptide" evidence="2">
    <location>
        <begin position="1"/>
        <end position="28"/>
    </location>
</feature>
<feature type="compositionally biased region" description="Basic and acidic residues" evidence="1">
    <location>
        <begin position="262"/>
        <end position="284"/>
    </location>
</feature>
<gene>
    <name evidence="3" type="ORF">E6K71_09005</name>
</gene>
<feature type="compositionally biased region" description="Basic and acidic residues" evidence="1">
    <location>
        <begin position="224"/>
        <end position="245"/>
    </location>
</feature>
<dbReference type="Gene3D" id="2.120.10.30">
    <property type="entry name" value="TolB, C-terminal domain"/>
    <property type="match status" value="1"/>
</dbReference>
<proteinExistence type="predicted"/>
<accession>A0A538S8R6</accession>
<feature type="region of interest" description="Disordered" evidence="1">
    <location>
        <begin position="204"/>
        <end position="248"/>
    </location>
</feature>
<dbReference type="EMBL" id="VBOR01000097">
    <property type="protein sequence ID" value="TMQ47773.1"/>
    <property type="molecule type" value="Genomic_DNA"/>
</dbReference>
<evidence type="ECO:0000313" key="3">
    <source>
        <dbReference type="EMBL" id="TMQ47773.1"/>
    </source>
</evidence>
<comment type="caution">
    <text evidence="3">The sequence shown here is derived from an EMBL/GenBank/DDBJ whole genome shotgun (WGS) entry which is preliminary data.</text>
</comment>
<evidence type="ECO:0008006" key="5">
    <source>
        <dbReference type="Google" id="ProtNLM"/>
    </source>
</evidence>
<evidence type="ECO:0000256" key="2">
    <source>
        <dbReference type="SAM" id="SignalP"/>
    </source>
</evidence>
<evidence type="ECO:0000256" key="1">
    <source>
        <dbReference type="SAM" id="MobiDB-lite"/>
    </source>
</evidence>
<name>A0A538S8R6_UNCEI</name>
<dbReference type="AlphaFoldDB" id="A0A538S8R6"/>
<keyword evidence="2" id="KW-0732">Signal</keyword>
<feature type="region of interest" description="Disordered" evidence="1">
    <location>
        <begin position="262"/>
        <end position="310"/>
    </location>
</feature>
<feature type="chain" id="PRO_5021954014" description="Dipeptidylpeptidase IV N-terminal domain-containing protein" evidence="2">
    <location>
        <begin position="29"/>
        <end position="310"/>
    </location>
</feature>
<organism evidence="3 4">
    <name type="scientific">Eiseniibacteriota bacterium</name>
    <dbReference type="NCBI Taxonomy" id="2212470"/>
    <lineage>
        <taxon>Bacteria</taxon>
        <taxon>Candidatus Eiseniibacteriota</taxon>
    </lineage>
</organism>
<dbReference type="InterPro" id="IPR011042">
    <property type="entry name" value="6-blade_b-propeller_TolB-like"/>
</dbReference>
<sequence length="310" mass="33917">MNGMKRLLSVVAILALAASLLLPVVAQAAFRGSFAPISSGDPLIRGKFEPVLRGGITTGSGTPLSPRRERWFSFVTPSTTVGSESVGEIWIYRNADLACGNSDICPVPMLRDPNAVVSYIDPAWSKDGKWLAYVQTDNNVTASSIYVQQFNTSSSSGDAPTFGNAPLGSPVLIADGTGGIHHRHPAFNSTATQMVQAGLQPRQLANRVRQQPAWRVPDLSPDSYVERSRRVDDGNRDHPAARDPRQSCVVQRRRDRLLRRALERGSGEPAGHLEDQSGHGAEVRHVHRSGRRRGSERLPVHQYYRGRSDV</sequence>